<reference evidence="1" key="1">
    <citation type="submission" date="2018-05" db="EMBL/GenBank/DDBJ databases">
        <authorList>
            <person name="Lanie J.A."/>
            <person name="Ng W.-L."/>
            <person name="Kazmierczak K.M."/>
            <person name="Andrzejewski T.M."/>
            <person name="Davidsen T.M."/>
            <person name="Wayne K.J."/>
            <person name="Tettelin H."/>
            <person name="Glass J.I."/>
            <person name="Rusch D."/>
            <person name="Podicherti R."/>
            <person name="Tsui H.-C.T."/>
            <person name="Winkler M.E."/>
        </authorList>
    </citation>
    <scope>NUCLEOTIDE SEQUENCE</scope>
</reference>
<dbReference type="EMBL" id="UINC01207574">
    <property type="protein sequence ID" value="SVE29714.1"/>
    <property type="molecule type" value="Genomic_DNA"/>
</dbReference>
<dbReference type="InterPro" id="IPR051792">
    <property type="entry name" value="GGT_bact"/>
</dbReference>
<protein>
    <recommendedName>
        <fullName evidence="2">Gamma-glutamyltransferase</fullName>
    </recommendedName>
</protein>
<dbReference type="PANTHER" id="PTHR43199:SF1">
    <property type="entry name" value="GLUTATHIONE HYDROLASE PROENZYME"/>
    <property type="match status" value="1"/>
</dbReference>
<proteinExistence type="predicted"/>
<dbReference type="Pfam" id="PF01019">
    <property type="entry name" value="G_glu_transpept"/>
    <property type="match status" value="1"/>
</dbReference>
<dbReference type="InterPro" id="IPR029055">
    <property type="entry name" value="Ntn_hydrolases_N"/>
</dbReference>
<organism evidence="1">
    <name type="scientific">marine metagenome</name>
    <dbReference type="NCBI Taxonomy" id="408172"/>
    <lineage>
        <taxon>unclassified sequences</taxon>
        <taxon>metagenomes</taxon>
        <taxon>ecological metagenomes</taxon>
    </lineage>
</organism>
<dbReference type="AlphaFoldDB" id="A0A383CC49"/>
<feature type="non-terminal residue" evidence="1">
    <location>
        <position position="107"/>
    </location>
</feature>
<evidence type="ECO:0008006" key="2">
    <source>
        <dbReference type="Google" id="ProtNLM"/>
    </source>
</evidence>
<gene>
    <name evidence="1" type="ORF">METZ01_LOCUS482568</name>
</gene>
<name>A0A383CC49_9ZZZZ</name>
<sequence length="107" mass="11393">MRGIVVCVHPRAAEEGARILENGGNAFDAAIATAFVQMVTLPFSCGVGGMMSAHIFAPYKDDHVIIDGCLRAGSRVTSTMWADDYLGEAEVSGSSLFEDLRSTMGYT</sequence>
<evidence type="ECO:0000313" key="1">
    <source>
        <dbReference type="EMBL" id="SVE29714.1"/>
    </source>
</evidence>
<dbReference type="PANTHER" id="PTHR43199">
    <property type="entry name" value="GLUTATHIONE HYDROLASE"/>
    <property type="match status" value="1"/>
</dbReference>
<accession>A0A383CC49</accession>
<dbReference type="SUPFAM" id="SSF56235">
    <property type="entry name" value="N-terminal nucleophile aminohydrolases (Ntn hydrolases)"/>
    <property type="match status" value="1"/>
</dbReference>